<dbReference type="EMBL" id="JYDP01000397">
    <property type="protein sequence ID" value="KRZ00790.1"/>
    <property type="molecule type" value="Genomic_DNA"/>
</dbReference>
<protein>
    <submittedName>
        <fullName evidence="2">Uncharacterized protein</fullName>
    </submittedName>
</protein>
<accession>A0A0V1GR46</accession>
<name>A0A0V1GR46_9BILA</name>
<organism evidence="2 3">
    <name type="scientific">Trichinella zimbabwensis</name>
    <dbReference type="NCBI Taxonomy" id="268475"/>
    <lineage>
        <taxon>Eukaryota</taxon>
        <taxon>Metazoa</taxon>
        <taxon>Ecdysozoa</taxon>
        <taxon>Nematoda</taxon>
        <taxon>Enoplea</taxon>
        <taxon>Dorylaimia</taxon>
        <taxon>Trichinellida</taxon>
        <taxon>Trichinellidae</taxon>
        <taxon>Trichinella</taxon>
    </lineage>
</organism>
<comment type="caution">
    <text evidence="2">The sequence shown here is derived from an EMBL/GenBank/DDBJ whole genome shotgun (WGS) entry which is preliminary data.</text>
</comment>
<dbReference type="Proteomes" id="UP000055024">
    <property type="component" value="Unassembled WGS sequence"/>
</dbReference>
<proteinExistence type="predicted"/>
<dbReference type="AlphaFoldDB" id="A0A0V1GR46"/>
<sequence>MDSRIVEENALGFDFLILNVFDDGYDYDYDYACYFDCHCDYDFDYNDQRNKSNCTAQIWFCGETSQGETRLYVPQLKRCLFQHYGELDDDHFNILTAPDAAGHIKPSQKSVKKDSGSVVLEEYQRKDRSPLYVCDSIVCYVGADASATSGIKEPEKRNSLRGRIRREELQSV</sequence>
<reference evidence="2 3" key="1">
    <citation type="submission" date="2015-01" db="EMBL/GenBank/DDBJ databases">
        <title>Evolution of Trichinella species and genotypes.</title>
        <authorList>
            <person name="Korhonen P.K."/>
            <person name="Edoardo P."/>
            <person name="Giuseppe L.R."/>
            <person name="Gasser R.B."/>
        </authorList>
    </citation>
    <scope>NUCLEOTIDE SEQUENCE [LARGE SCALE GENOMIC DNA]</scope>
    <source>
        <strain evidence="2">ISS1029</strain>
    </source>
</reference>
<evidence type="ECO:0000313" key="3">
    <source>
        <dbReference type="Proteomes" id="UP000055024"/>
    </source>
</evidence>
<evidence type="ECO:0000313" key="2">
    <source>
        <dbReference type="EMBL" id="KRZ00790.1"/>
    </source>
</evidence>
<feature type="region of interest" description="Disordered" evidence="1">
    <location>
        <begin position="152"/>
        <end position="172"/>
    </location>
</feature>
<evidence type="ECO:0000256" key="1">
    <source>
        <dbReference type="SAM" id="MobiDB-lite"/>
    </source>
</evidence>
<keyword evidence="3" id="KW-1185">Reference proteome</keyword>
<gene>
    <name evidence="2" type="ORF">T11_4994</name>
</gene>